<comment type="caution">
    <text evidence="3">The sequence shown here is derived from an EMBL/GenBank/DDBJ whole genome shotgun (WGS) entry which is preliminary data.</text>
</comment>
<proteinExistence type="predicted"/>
<feature type="signal peptide" evidence="2">
    <location>
        <begin position="1"/>
        <end position="28"/>
    </location>
</feature>
<accession>A0A5C6E2S1</accession>
<evidence type="ECO:0000313" key="3">
    <source>
        <dbReference type="EMBL" id="TWU43158.1"/>
    </source>
</evidence>
<dbReference type="AlphaFoldDB" id="A0A5C6E2S1"/>
<feature type="compositionally biased region" description="Low complexity" evidence="1">
    <location>
        <begin position="132"/>
        <end position="144"/>
    </location>
</feature>
<keyword evidence="4" id="KW-1185">Reference proteome</keyword>
<gene>
    <name evidence="3" type="ORF">Q31b_21960</name>
</gene>
<evidence type="ECO:0000256" key="2">
    <source>
        <dbReference type="SAM" id="SignalP"/>
    </source>
</evidence>
<protein>
    <submittedName>
        <fullName evidence="3">Uncharacterized protein</fullName>
    </submittedName>
</protein>
<dbReference type="RefSeq" id="WP_146599633.1">
    <property type="nucleotide sequence ID" value="NZ_SJPY01000003.1"/>
</dbReference>
<dbReference type="OrthoDB" id="282247at2"/>
<evidence type="ECO:0000313" key="4">
    <source>
        <dbReference type="Proteomes" id="UP000315471"/>
    </source>
</evidence>
<reference evidence="3 4" key="1">
    <citation type="submission" date="2019-02" db="EMBL/GenBank/DDBJ databases">
        <title>Deep-cultivation of Planctomycetes and their phenomic and genomic characterization uncovers novel biology.</title>
        <authorList>
            <person name="Wiegand S."/>
            <person name="Jogler M."/>
            <person name="Boedeker C."/>
            <person name="Pinto D."/>
            <person name="Vollmers J."/>
            <person name="Rivas-Marin E."/>
            <person name="Kohn T."/>
            <person name="Peeters S.H."/>
            <person name="Heuer A."/>
            <person name="Rast P."/>
            <person name="Oberbeckmann S."/>
            <person name="Bunk B."/>
            <person name="Jeske O."/>
            <person name="Meyerdierks A."/>
            <person name="Storesund J.E."/>
            <person name="Kallscheuer N."/>
            <person name="Luecker S."/>
            <person name="Lage O.M."/>
            <person name="Pohl T."/>
            <person name="Merkel B.J."/>
            <person name="Hornburger P."/>
            <person name="Mueller R.-W."/>
            <person name="Bruemmer F."/>
            <person name="Labrenz M."/>
            <person name="Spormann A.M."/>
            <person name="Op Den Camp H."/>
            <person name="Overmann J."/>
            <person name="Amann R."/>
            <person name="Jetten M.S.M."/>
            <person name="Mascher T."/>
            <person name="Medema M.H."/>
            <person name="Devos D.P."/>
            <person name="Kaster A.-K."/>
            <person name="Ovreas L."/>
            <person name="Rohde M."/>
            <person name="Galperin M.Y."/>
            <person name="Jogler C."/>
        </authorList>
    </citation>
    <scope>NUCLEOTIDE SEQUENCE [LARGE SCALE GENOMIC DNA]</scope>
    <source>
        <strain evidence="3 4">Q31b</strain>
    </source>
</reference>
<dbReference type="PROSITE" id="PS51257">
    <property type="entry name" value="PROKAR_LIPOPROTEIN"/>
    <property type="match status" value="1"/>
</dbReference>
<keyword evidence="2" id="KW-0732">Signal</keyword>
<evidence type="ECO:0000256" key="1">
    <source>
        <dbReference type="SAM" id="MobiDB-lite"/>
    </source>
</evidence>
<name>A0A5C6E2S1_9BACT</name>
<dbReference type="Proteomes" id="UP000315471">
    <property type="component" value="Unassembled WGS sequence"/>
</dbReference>
<feature type="chain" id="PRO_5023064515" evidence="2">
    <location>
        <begin position="29"/>
        <end position="245"/>
    </location>
</feature>
<feature type="region of interest" description="Disordered" evidence="1">
    <location>
        <begin position="59"/>
        <end position="79"/>
    </location>
</feature>
<dbReference type="EMBL" id="SJPY01000003">
    <property type="protein sequence ID" value="TWU43158.1"/>
    <property type="molecule type" value="Genomic_DNA"/>
</dbReference>
<sequence precursor="true">MRKTRFAACTFLLVFAVAGCRQTSSSTAGSPLTPIGPLAPVGLSPIGASSANASAAMGSLSAPTRVPPPPSNSANTQAGAFVPYGQTSSIGPASSSNGFNSQPFAGNSSASGFAGSQTPIGSGIATVGWTETNTNSPTSNASNLNQSVASGLRFNGMQVNDLTGSATATLPTYSPPMQAVQPTVSQGYNAPVPAVEMAPNPNFQAAQRFEQPPTSTLPGPSTEPVGDAPSMGDDNLPWRRPGTTY</sequence>
<feature type="region of interest" description="Disordered" evidence="1">
    <location>
        <begin position="200"/>
        <end position="245"/>
    </location>
</feature>
<organism evidence="3 4">
    <name type="scientific">Novipirellula aureliae</name>
    <dbReference type="NCBI Taxonomy" id="2527966"/>
    <lineage>
        <taxon>Bacteria</taxon>
        <taxon>Pseudomonadati</taxon>
        <taxon>Planctomycetota</taxon>
        <taxon>Planctomycetia</taxon>
        <taxon>Pirellulales</taxon>
        <taxon>Pirellulaceae</taxon>
        <taxon>Novipirellula</taxon>
    </lineage>
</organism>
<feature type="region of interest" description="Disordered" evidence="1">
    <location>
        <begin position="124"/>
        <end position="144"/>
    </location>
</feature>